<dbReference type="AlphaFoldDB" id="A0A8C4HUJ0"/>
<dbReference type="GO" id="GO:0090110">
    <property type="term" value="P:COPII-coated vesicle cargo loading"/>
    <property type="evidence" value="ECO:0007669"/>
    <property type="project" value="TreeGrafter"/>
</dbReference>
<dbReference type="InterPro" id="IPR040251">
    <property type="entry name" value="SEC31-like"/>
</dbReference>
<dbReference type="GO" id="GO:0005789">
    <property type="term" value="C:endoplasmic reticulum membrane"/>
    <property type="evidence" value="ECO:0007669"/>
    <property type="project" value="UniProtKB-SubCell"/>
</dbReference>
<evidence type="ECO:0000256" key="11">
    <source>
        <dbReference type="ARBA" id="ARBA00023136"/>
    </source>
</evidence>
<evidence type="ECO:0000256" key="12">
    <source>
        <dbReference type="ARBA" id="ARBA00023329"/>
    </source>
</evidence>
<dbReference type="PANTHER" id="PTHR13923">
    <property type="entry name" value="SEC31-RELATED PROTEIN"/>
    <property type="match status" value="1"/>
</dbReference>
<evidence type="ECO:0000256" key="10">
    <source>
        <dbReference type="ARBA" id="ARBA00022927"/>
    </source>
</evidence>
<feature type="compositionally biased region" description="Low complexity" evidence="18">
    <location>
        <begin position="859"/>
        <end position="881"/>
    </location>
</feature>
<reference evidence="19" key="2">
    <citation type="submission" date="2025-09" db="UniProtKB">
        <authorList>
            <consortium name="Ensembl"/>
        </authorList>
    </citation>
    <scope>IDENTIFICATION</scope>
</reference>
<dbReference type="PROSITE" id="PS50294">
    <property type="entry name" value="WD_REPEATS_REGION"/>
    <property type="match status" value="1"/>
</dbReference>
<dbReference type="Gene3D" id="1.20.940.10">
    <property type="entry name" value="Functional domain of the splicing factor Prp18"/>
    <property type="match status" value="1"/>
</dbReference>
<evidence type="ECO:0000256" key="2">
    <source>
        <dbReference type="ARBA" id="ARBA00004406"/>
    </source>
</evidence>
<evidence type="ECO:0000256" key="18">
    <source>
        <dbReference type="SAM" id="MobiDB-lite"/>
    </source>
</evidence>
<evidence type="ECO:0000256" key="4">
    <source>
        <dbReference type="ARBA" id="ARBA00022448"/>
    </source>
</evidence>
<organism evidence="19 20">
    <name type="scientific">Dicentrarchus labrax</name>
    <name type="common">European seabass</name>
    <name type="synonym">Morone labrax</name>
    <dbReference type="NCBI Taxonomy" id="13489"/>
    <lineage>
        <taxon>Eukaryota</taxon>
        <taxon>Metazoa</taxon>
        <taxon>Chordata</taxon>
        <taxon>Craniata</taxon>
        <taxon>Vertebrata</taxon>
        <taxon>Euteleostomi</taxon>
        <taxon>Actinopterygii</taxon>
        <taxon>Neopterygii</taxon>
        <taxon>Teleostei</taxon>
        <taxon>Neoteleostei</taxon>
        <taxon>Acanthomorphata</taxon>
        <taxon>Eupercaria</taxon>
        <taxon>Moronidae</taxon>
        <taxon>Dicentrarchus</taxon>
    </lineage>
</organism>
<feature type="repeat" description="WD" evidence="17">
    <location>
        <begin position="118"/>
        <end position="154"/>
    </location>
</feature>
<evidence type="ECO:0000256" key="9">
    <source>
        <dbReference type="ARBA" id="ARBA00022892"/>
    </source>
</evidence>
<keyword evidence="8" id="KW-0256">Endoplasmic reticulum</keyword>
<feature type="compositionally biased region" description="Pro residues" evidence="18">
    <location>
        <begin position="829"/>
        <end position="841"/>
    </location>
</feature>
<evidence type="ECO:0000256" key="8">
    <source>
        <dbReference type="ARBA" id="ARBA00022824"/>
    </source>
</evidence>
<sequence length="1123" mass="121635">MKLKEINRTAIQSWSPAQHHPIYLATGTSAQQLDASFSTNASLEFFELDLTEPSLDMKSCGSLSSSHRYHKLVWGPYGMDAEGQPSGVLIAGGENGNVILYDPAKIMAGESDVIIAESDRHTGPVRALDVNPFQTNLVASGGNESEIYIWDMNNFGSPMTPGPKTQPQEDISCVSWNRQVQHILASASPSGRASVWDLRKNDLIIKVSDHSNRMHCSGLAWNPEVATQLVMASEDDRMPVIQMWDLRFATSPFKILENHTRGVLAIAWSLADPELLLSCGKDSRILCWNPNTGEVLYELPTSSQWCFDIQWCPRNPAVLSAACFDGHIDIYSIMGGSNQAQSQRHADQISNSFGNMDPFGTGQSLPPLQLPQTAAPSGTILPLKKPPKWIRRPVGASFAFGGKLVSLENSKPNPQQPQQPTAHVVHISQVVTETAFLKRSDQLQATLSAGSFVDFCQGKIDAAENEFEKTLWSFLKVANFESDIRSKYLELLGYNKEELALKLAAADPEDALSSEPEENLDQVLHEEEAKDEKELTVVAVFDSCTNIYTFLSDVDGLITQALLTGDFEGAVELCLHDNRMADSIILAIAGGAELLEKTQKKYFTKTHSKITKLISAVVMKDWHDILKTCDLQNWKEALAAVMTYAQPEEFSSLCDLLGGRLEAAEDAQLQAQACLCYICAGNVEKLVSCWSRAQDGHCPLSLQDLVEKVVVLRRAVEQTQRSGPAAIGILLAEKMSQYAYLLASQGSLSTAITYLPDNTNQVCNTPGLAVACTFSLFIISLPCSYPPQVSQYPPGAGGVSIYQPLQYSSAAPPPAEPPGFLSQYTQPMPSQPAPPVYPGQPPISQCLSSSPPSHPSPFFPTASASSSSSSFSALPSSGASFQHGGPGSPVSYMPLPPPCGVSGPQNGWNDPPALSRASKKKPTREIYTPPAPIMCPLGVDPQAQQVPSGAPQGMVQGPHGAQVPYSGMHQQQFSPPPMNPAMPKTSMEGAPGAPTGDVIQPLQSIPAEKIMKKPIPDEHLVLKTTFEGLIQKCLAVATDPQTKRKLDDANKRLEALYDKLREQTLSPAIVGGLHNIARSIESRSYTEGLNIHTHIVSSSNFSETSAFMPVLKVVLTQANKLGV</sequence>
<keyword evidence="11" id="KW-0472">Membrane</keyword>
<evidence type="ECO:0000256" key="3">
    <source>
        <dbReference type="ARBA" id="ARBA00009358"/>
    </source>
</evidence>
<evidence type="ECO:0000256" key="15">
    <source>
        <dbReference type="ARBA" id="ARBA00041470"/>
    </source>
</evidence>
<keyword evidence="12" id="KW-0968">Cytoplasmic vesicle</keyword>
<gene>
    <name evidence="19" type="primary">sec31a</name>
</gene>
<keyword evidence="4" id="KW-0813">Transport</keyword>
<evidence type="ECO:0000313" key="19">
    <source>
        <dbReference type="Ensembl" id="ENSDLAP00005047196.2"/>
    </source>
</evidence>
<proteinExistence type="inferred from homology"/>
<dbReference type="InterPro" id="IPR001680">
    <property type="entry name" value="WD40_rpt"/>
</dbReference>
<evidence type="ECO:0000256" key="6">
    <source>
        <dbReference type="ARBA" id="ARBA00022574"/>
    </source>
</evidence>
<evidence type="ECO:0000256" key="5">
    <source>
        <dbReference type="ARBA" id="ARBA00022490"/>
    </source>
</evidence>
<keyword evidence="10" id="KW-0653">Protein transport</keyword>
<dbReference type="FunFam" id="1.20.940.10:FF:000001">
    <property type="entry name" value="Protein transport protein Sec31A isoform A"/>
    <property type="match status" value="1"/>
</dbReference>
<dbReference type="FunFam" id="2.130.10.10:FF:000009">
    <property type="entry name" value="Protein transport protein Sec31A isoform A"/>
    <property type="match status" value="1"/>
</dbReference>
<comment type="subcellular location">
    <subcellularLocation>
        <location evidence="1">Cytoplasmic vesicle</location>
        <location evidence="1">COPII-coated vesicle membrane</location>
        <topology evidence="1">Peripheral membrane protein</topology>
        <orientation evidence="1">Cytoplasmic side</orientation>
    </subcellularLocation>
    <subcellularLocation>
        <location evidence="2">Endoplasmic reticulum membrane</location>
        <topology evidence="2">Peripheral membrane protein</topology>
    </subcellularLocation>
</comment>
<dbReference type="Pfam" id="PF00400">
    <property type="entry name" value="WD40"/>
    <property type="match status" value="2"/>
</dbReference>
<evidence type="ECO:0000256" key="13">
    <source>
        <dbReference type="ARBA" id="ARBA00025471"/>
    </source>
</evidence>
<evidence type="ECO:0000256" key="1">
    <source>
        <dbReference type="ARBA" id="ARBA00004299"/>
    </source>
</evidence>
<dbReference type="PROSITE" id="PS50082">
    <property type="entry name" value="WD_REPEATS_2"/>
    <property type="match status" value="2"/>
</dbReference>
<protein>
    <recommendedName>
        <fullName evidence="14">Protein transport protein Sec31A</fullName>
    </recommendedName>
    <alternativeName>
        <fullName evidence="16">SEC31-like protein 1</fullName>
    </alternativeName>
    <alternativeName>
        <fullName evidence="15">SEC31-related protein A</fullName>
    </alternativeName>
</protein>
<dbReference type="Ensembl" id="ENSDLAT00005050337.2">
    <property type="protein sequence ID" value="ENSDLAP00005047196.2"/>
    <property type="gene ID" value="ENSDLAG00005020508.2"/>
</dbReference>
<feature type="region of interest" description="Disordered" evidence="18">
    <location>
        <begin position="810"/>
        <end position="922"/>
    </location>
</feature>
<dbReference type="Proteomes" id="UP000694389">
    <property type="component" value="Unassembled WGS sequence"/>
</dbReference>
<keyword evidence="5" id="KW-0963">Cytoplasm</keyword>
<accession>A0A8C4HUJ0</accession>
<dbReference type="PANTHER" id="PTHR13923:SF23">
    <property type="entry name" value="PROTEIN TRANSPORT PROTEIN SEC31A"/>
    <property type="match status" value="1"/>
</dbReference>
<dbReference type="SUPFAM" id="SSF50978">
    <property type="entry name" value="WD40 repeat-like"/>
    <property type="match status" value="1"/>
</dbReference>
<keyword evidence="20" id="KW-1185">Reference proteome</keyword>
<feature type="repeat" description="WD" evidence="17">
    <location>
        <begin position="256"/>
        <end position="298"/>
    </location>
</feature>
<evidence type="ECO:0000256" key="14">
    <source>
        <dbReference type="ARBA" id="ARBA00039468"/>
    </source>
</evidence>
<evidence type="ECO:0000256" key="17">
    <source>
        <dbReference type="PROSITE-ProRule" id="PRU00221"/>
    </source>
</evidence>
<dbReference type="GO" id="GO:0030127">
    <property type="term" value="C:COPII vesicle coat"/>
    <property type="evidence" value="ECO:0007669"/>
    <property type="project" value="TreeGrafter"/>
</dbReference>
<dbReference type="InterPro" id="IPR015943">
    <property type="entry name" value="WD40/YVTN_repeat-like_dom_sf"/>
</dbReference>
<dbReference type="GO" id="GO:0070971">
    <property type="term" value="C:endoplasmic reticulum exit site"/>
    <property type="evidence" value="ECO:0007669"/>
    <property type="project" value="TreeGrafter"/>
</dbReference>
<dbReference type="GeneTree" id="ENSGT00390000003175"/>
<comment type="function">
    <text evidence="13">Component of the coat protein complex II (COPII) which promotes the formation of transport vesicles from the endoplasmic reticulum (ER). The coat has two main functions, the physical deformation of the endoplasmic reticulum membrane into vesicles and the selection of cargo molecules.</text>
</comment>
<evidence type="ECO:0000256" key="7">
    <source>
        <dbReference type="ARBA" id="ARBA00022737"/>
    </source>
</evidence>
<dbReference type="GO" id="GO:0015031">
    <property type="term" value="P:protein transport"/>
    <property type="evidence" value="ECO:0007669"/>
    <property type="project" value="UniProtKB-KW"/>
</dbReference>
<dbReference type="InterPro" id="IPR036322">
    <property type="entry name" value="WD40_repeat_dom_sf"/>
</dbReference>
<dbReference type="Gene3D" id="2.130.10.10">
    <property type="entry name" value="YVTN repeat-like/Quinoprotein amine dehydrogenase"/>
    <property type="match status" value="1"/>
</dbReference>
<keyword evidence="9" id="KW-0931">ER-Golgi transport</keyword>
<name>A0A8C4HUJ0_DICLA</name>
<dbReference type="SMART" id="SM00320">
    <property type="entry name" value="WD40"/>
    <property type="match status" value="6"/>
</dbReference>
<dbReference type="GO" id="GO:0007029">
    <property type="term" value="P:endoplasmic reticulum organization"/>
    <property type="evidence" value="ECO:0007669"/>
    <property type="project" value="TreeGrafter"/>
</dbReference>
<keyword evidence="6 17" id="KW-0853">WD repeat</keyword>
<dbReference type="GO" id="GO:0005198">
    <property type="term" value="F:structural molecule activity"/>
    <property type="evidence" value="ECO:0007669"/>
    <property type="project" value="TreeGrafter"/>
</dbReference>
<dbReference type="FunFam" id="1.25.40.1030:FF:000011">
    <property type="entry name" value="SEC31 homolog B, COPII coat complex component"/>
    <property type="match status" value="1"/>
</dbReference>
<dbReference type="Gene3D" id="1.25.40.1030">
    <property type="match status" value="1"/>
</dbReference>
<comment type="similarity">
    <text evidence="3">Belongs to the WD repeat SEC31 family.</text>
</comment>
<keyword evidence="7" id="KW-0677">Repeat</keyword>
<evidence type="ECO:0000256" key="16">
    <source>
        <dbReference type="ARBA" id="ARBA00043112"/>
    </source>
</evidence>
<evidence type="ECO:0000313" key="20">
    <source>
        <dbReference type="Proteomes" id="UP000694389"/>
    </source>
</evidence>
<reference evidence="19" key="1">
    <citation type="submission" date="2025-08" db="UniProtKB">
        <authorList>
            <consortium name="Ensembl"/>
        </authorList>
    </citation>
    <scope>IDENTIFICATION</scope>
</reference>